<feature type="domain" description="Atrophied bacterial Ig" evidence="3">
    <location>
        <begin position="831"/>
        <end position="913"/>
    </location>
</feature>
<dbReference type="NCBIfam" id="TIGR04183">
    <property type="entry name" value="Por_Secre_tail"/>
    <property type="match status" value="1"/>
</dbReference>
<dbReference type="InterPro" id="IPR046780">
    <property type="entry name" value="aBig_2"/>
</dbReference>
<proteinExistence type="predicted"/>
<dbReference type="Pfam" id="PF20578">
    <property type="entry name" value="aBig_2"/>
    <property type="match status" value="6"/>
</dbReference>
<feature type="domain" description="Atrophied bacterial Ig" evidence="3">
    <location>
        <begin position="745"/>
        <end position="822"/>
    </location>
</feature>
<feature type="domain" description="Atrophied bacterial Ig" evidence="3">
    <location>
        <begin position="920"/>
        <end position="1003"/>
    </location>
</feature>
<protein>
    <submittedName>
        <fullName evidence="4">T9SS type A sorting domain-containing protein</fullName>
    </submittedName>
</protein>
<dbReference type="AlphaFoldDB" id="A0AAX1ND53"/>
<evidence type="ECO:0000313" key="5">
    <source>
        <dbReference type="Proteomes" id="UP000678679"/>
    </source>
</evidence>
<evidence type="ECO:0000259" key="3">
    <source>
        <dbReference type="Pfam" id="PF20578"/>
    </source>
</evidence>
<feature type="domain" description="Secretion system C-terminal sorting" evidence="2">
    <location>
        <begin position="1019"/>
        <end position="1086"/>
    </location>
</feature>
<dbReference type="InterPro" id="IPR026444">
    <property type="entry name" value="Secre_tail"/>
</dbReference>
<dbReference type="Proteomes" id="UP000678679">
    <property type="component" value="Chromosome 2"/>
</dbReference>
<organism evidence="4 5">
    <name type="scientific">Flammeovirga yaeyamensis</name>
    <dbReference type="NCBI Taxonomy" id="367791"/>
    <lineage>
        <taxon>Bacteria</taxon>
        <taxon>Pseudomonadati</taxon>
        <taxon>Bacteroidota</taxon>
        <taxon>Cytophagia</taxon>
        <taxon>Cytophagales</taxon>
        <taxon>Flammeovirgaceae</taxon>
        <taxon>Flammeovirga</taxon>
    </lineage>
</organism>
<dbReference type="KEGG" id="fya:KMW28_23535"/>
<reference evidence="4 5" key="1">
    <citation type="submission" date="2021-05" db="EMBL/GenBank/DDBJ databases">
        <title>Comparative genomic studies on the polysaccharide-degrading batcterial strains of the Flammeovirga genus.</title>
        <authorList>
            <person name="Zewei F."/>
            <person name="Zheng Z."/>
            <person name="Yu L."/>
            <person name="Ruyue G."/>
            <person name="Yanhong M."/>
            <person name="Yuanyuan C."/>
            <person name="Jingyan G."/>
            <person name="Wenjun H."/>
        </authorList>
    </citation>
    <scope>NUCLEOTIDE SEQUENCE [LARGE SCALE GENOMIC DNA]</scope>
    <source>
        <strain evidence="4 5">NBRC:100898</strain>
    </source>
</reference>
<feature type="domain" description="Atrophied bacterial Ig" evidence="3">
    <location>
        <begin position="460"/>
        <end position="543"/>
    </location>
</feature>
<feature type="domain" description="Atrophied bacterial Ig" evidence="3">
    <location>
        <begin position="554"/>
        <end position="638"/>
    </location>
</feature>
<accession>A0AAX1ND53</accession>
<dbReference type="Gene3D" id="2.60.40.1080">
    <property type="match status" value="1"/>
</dbReference>
<evidence type="ECO:0000259" key="2">
    <source>
        <dbReference type="Pfam" id="PF18962"/>
    </source>
</evidence>
<dbReference type="Pfam" id="PF18962">
    <property type="entry name" value="Por_Secre_tail"/>
    <property type="match status" value="1"/>
</dbReference>
<gene>
    <name evidence="4" type="ORF">KMW28_23535</name>
</gene>
<feature type="domain" description="Atrophied bacterial Ig" evidence="3">
    <location>
        <begin position="647"/>
        <end position="732"/>
    </location>
</feature>
<sequence>MKRNITSILFFIIGHLSFAQNLIPNGDFEGDNGNWNFKGTSEIISNTYNPDHGNAVRFTMNASGGWATVGLNQNITDQFTFPLAEAQEFMVTYDLALEFDETQMTAADADKYTNDTGFSTGFFLISNASNQGNWMKSTKEAGYVNIQNVYTLGTDVNDLNVEVRIGKALDGYSDQFKLSGLSYVFDNLEMIPLADFMQAELEDLALTFNSVDPQDGNGIVFDIESFPSSHKGIYLTWASGNPSLIDDQGVIIQRPEVETKVTFVATATLQNTTTQKEVEVTLLPIIDGSGNYIVSNANFEKDLAVGWNTINAGNFQQVDYHGSKAIQLEGGGSSIGNLQVNSIGYPVYKNPSVVSYYKVTSTVESTNPADKIRYRFRYQLAGDASYTSLTGVVNTSEIGEGQHHIVNYYQLDNPEEKLLEGLGVQIQYGGSTGNIIIDYVNLEEVSEDEYQLNNLVSTFALQLQNEENLNNVRTNFPLQTTDELGYGSTITWEVKNPDAYPDAVVIEDNHAVLNRSLAKIEGVELTATISKGNVSVQKVFTFALASFSPQEQLDQAYAALEVLFEEGNAYDNVFQDVTLVTSTINNVKVEWVSNHANITETGEVTLTSEEVEGTLTATLTKTTSTDPLTVDKTFTLTTAKNDESKVQEVLDAISITYAVGDDKDNVTQNVVLPLTDDTYADAVIEWTSDNAAITNAGEVTTSYEDNITVTLTATASIGMKEQSKEFVLTVAQDEAQAVIEALKLVVIDLNGNVDADNITDNIVLSSDGAFNTSIEWTSSNENVLATDGTVNQISTDQSIKLTAVAKLNDAASESKEFDVIVLGDPSKKLEEAVMAVEVVYAEGEDANNVMSNVTLASTGLFDVNISWSSNNEAVIANDGAVVRSIEDETVTLTATVTLDDKSMDKTFDLKVIADASLQFAAAVEALEIGLADADTEDNVTSDVDLPLSSLYNTLVTWESSNEDVITVDGEVTGQAEDVNVTLTATITLGDLSTTKDFDVTVAKVEAPTSIDPNQVAITVYPNPSADQINVTANKIIQSVDVFDLLGRKMENLPTLELGNNKVQINISKLHKGKYVVLVNGKAKTFIKQ</sequence>
<keyword evidence="1" id="KW-0732">Signal</keyword>
<dbReference type="RefSeq" id="WP_169661949.1">
    <property type="nucleotide sequence ID" value="NZ_CP076133.1"/>
</dbReference>
<feature type="chain" id="PRO_5043342873" evidence="1">
    <location>
        <begin position="20"/>
        <end position="1088"/>
    </location>
</feature>
<dbReference type="EMBL" id="CP076133">
    <property type="protein sequence ID" value="QWG05395.1"/>
    <property type="molecule type" value="Genomic_DNA"/>
</dbReference>
<name>A0AAX1ND53_9BACT</name>
<evidence type="ECO:0000313" key="4">
    <source>
        <dbReference type="EMBL" id="QWG05395.1"/>
    </source>
</evidence>
<keyword evidence="5" id="KW-1185">Reference proteome</keyword>
<evidence type="ECO:0000256" key="1">
    <source>
        <dbReference type="SAM" id="SignalP"/>
    </source>
</evidence>
<feature type="signal peptide" evidence="1">
    <location>
        <begin position="1"/>
        <end position="19"/>
    </location>
</feature>